<evidence type="ECO:0000313" key="2">
    <source>
        <dbReference type="EMBL" id="AUN93724.1"/>
    </source>
</evidence>
<organism evidence="2 3">
    <name type="scientific">Pseudazoarcus pumilus</name>
    <dbReference type="NCBI Taxonomy" id="2067960"/>
    <lineage>
        <taxon>Bacteria</taxon>
        <taxon>Pseudomonadati</taxon>
        <taxon>Pseudomonadota</taxon>
        <taxon>Betaproteobacteria</taxon>
        <taxon>Rhodocyclales</taxon>
        <taxon>Zoogloeaceae</taxon>
        <taxon>Pseudazoarcus</taxon>
    </lineage>
</organism>
<dbReference type="EMBL" id="CP025682">
    <property type="protein sequence ID" value="AUN93724.1"/>
    <property type="molecule type" value="Genomic_DNA"/>
</dbReference>
<dbReference type="Gene3D" id="3.90.550.10">
    <property type="entry name" value="Spore Coat Polysaccharide Biosynthesis Protein SpsA, Chain A"/>
    <property type="match status" value="1"/>
</dbReference>
<dbReference type="InterPro" id="IPR029044">
    <property type="entry name" value="Nucleotide-diphossugar_trans"/>
</dbReference>
<dbReference type="SUPFAM" id="SSF53448">
    <property type="entry name" value="Nucleotide-diphospho-sugar transferases"/>
    <property type="match status" value="1"/>
</dbReference>
<dbReference type="InterPro" id="IPR019290">
    <property type="entry name" value="GlycosylTrfase-like_prok"/>
</dbReference>
<evidence type="ECO:0000313" key="3">
    <source>
        <dbReference type="Proteomes" id="UP000242205"/>
    </source>
</evidence>
<dbReference type="Pfam" id="PF10111">
    <property type="entry name" value="Glyco_tranf_2_2"/>
    <property type="match status" value="1"/>
</dbReference>
<dbReference type="RefSeq" id="WP_102245798.1">
    <property type="nucleotide sequence ID" value="NZ_CP025682.1"/>
</dbReference>
<reference evidence="2 3" key="1">
    <citation type="submission" date="2018-01" db="EMBL/GenBank/DDBJ databases">
        <authorList>
            <person name="Fu G.-Y."/>
        </authorList>
    </citation>
    <scope>NUCLEOTIDE SEQUENCE [LARGE SCALE GENOMIC DNA]</scope>
    <source>
        <strain evidence="2 3">SY39</strain>
    </source>
</reference>
<evidence type="ECO:0000259" key="1">
    <source>
        <dbReference type="Pfam" id="PF10111"/>
    </source>
</evidence>
<dbReference type="KEGG" id="atw:C0099_01500"/>
<proteinExistence type="predicted"/>
<feature type="domain" description="Glycosyltransferase 2-like prokaryotic type" evidence="1">
    <location>
        <begin position="74"/>
        <end position="204"/>
    </location>
</feature>
<keyword evidence="3" id="KW-1185">Reference proteome</keyword>
<accession>A0A2I6S389</accession>
<sequence length="267" mass="29946">MTTPSISFITTVRIGEEVRRRNLETVLAWYGRMSGWEIVVVEQDEAPRLDSDDWAPAIKRVFVRNPGPFNKNWGYNVGVRVARAEVLFFCDADLLLAHSALGTAATLCTRRALAVNPYDRIADLDEAESDALHAGTIEPDFERADASATRAGGRERLCFCGGAFFMRRSLHHLMGGFDERFLGWGAEDDANTLRMQRVTHNVAALEGRAALHLWHARDELATFGNPHYPDNLQRLNWVAQAGDTELRFLCEVQRQIMGNPGKYEGVV</sequence>
<dbReference type="Proteomes" id="UP000242205">
    <property type="component" value="Chromosome"/>
</dbReference>
<name>A0A2I6S389_9RHOO</name>
<dbReference type="AlphaFoldDB" id="A0A2I6S389"/>
<gene>
    <name evidence="2" type="ORF">C0099_01500</name>
</gene>
<protein>
    <recommendedName>
        <fullName evidence="1">Glycosyltransferase 2-like prokaryotic type domain-containing protein</fullName>
    </recommendedName>
</protein>
<dbReference type="OrthoDB" id="9801954at2"/>
<dbReference type="CDD" id="cd00761">
    <property type="entry name" value="Glyco_tranf_GTA_type"/>
    <property type="match status" value="1"/>
</dbReference>